<dbReference type="NCBIfam" id="NF041109">
    <property type="entry name" value="VF_TspB_C_term"/>
    <property type="match status" value="1"/>
</dbReference>
<feature type="compositionally biased region" description="Polar residues" evidence="1">
    <location>
        <begin position="221"/>
        <end position="230"/>
    </location>
</feature>
<name>L0GLE3_STUST</name>
<evidence type="ECO:0008006" key="6">
    <source>
        <dbReference type="Google" id="ProtNLM"/>
    </source>
</evidence>
<dbReference type="Proteomes" id="UP000010820">
    <property type="component" value="Chromosome"/>
</dbReference>
<protein>
    <recommendedName>
        <fullName evidence="6">TspB protein</fullName>
    </recommendedName>
</protein>
<keyword evidence="2" id="KW-0812">Transmembrane</keyword>
<feature type="signal peptide" evidence="3">
    <location>
        <begin position="1"/>
        <end position="20"/>
    </location>
</feature>
<evidence type="ECO:0000256" key="3">
    <source>
        <dbReference type="SAM" id="SignalP"/>
    </source>
</evidence>
<feature type="chain" id="PRO_5003942858" description="TspB protein" evidence="3">
    <location>
        <begin position="21"/>
        <end position="497"/>
    </location>
</feature>
<dbReference type="AlphaFoldDB" id="L0GLE3"/>
<dbReference type="STRING" id="644801.Psest_3056"/>
<evidence type="ECO:0000313" key="5">
    <source>
        <dbReference type="Proteomes" id="UP000010820"/>
    </source>
</evidence>
<keyword evidence="3" id="KW-0732">Signal</keyword>
<proteinExistence type="predicted"/>
<dbReference type="PATRIC" id="fig|644801.3.peg.2975"/>
<keyword evidence="2" id="KW-1133">Transmembrane helix</keyword>
<feature type="compositionally biased region" description="Basic and acidic residues" evidence="1">
    <location>
        <begin position="276"/>
        <end position="288"/>
    </location>
</feature>
<organism evidence="4 5">
    <name type="scientific">Stutzerimonas stutzeri RCH2</name>
    <dbReference type="NCBI Taxonomy" id="644801"/>
    <lineage>
        <taxon>Bacteria</taxon>
        <taxon>Pseudomonadati</taxon>
        <taxon>Pseudomonadota</taxon>
        <taxon>Gammaproteobacteria</taxon>
        <taxon>Pseudomonadales</taxon>
        <taxon>Pseudomonadaceae</taxon>
        <taxon>Stutzerimonas</taxon>
    </lineage>
</organism>
<gene>
    <name evidence="4" type="ORF">Psest_3056</name>
</gene>
<accession>L0GLE3</accession>
<evidence type="ECO:0000313" key="4">
    <source>
        <dbReference type="EMBL" id="AGA87553.1"/>
    </source>
</evidence>
<feature type="region of interest" description="Disordered" evidence="1">
    <location>
        <begin position="320"/>
        <end position="366"/>
    </location>
</feature>
<dbReference type="eggNOG" id="ENOG50314UK">
    <property type="taxonomic scope" value="Bacteria"/>
</dbReference>
<feature type="transmembrane region" description="Helical" evidence="2">
    <location>
        <begin position="474"/>
        <end position="491"/>
    </location>
</feature>
<evidence type="ECO:0000256" key="2">
    <source>
        <dbReference type="SAM" id="Phobius"/>
    </source>
</evidence>
<feature type="compositionally biased region" description="Polar residues" evidence="1">
    <location>
        <begin position="320"/>
        <end position="332"/>
    </location>
</feature>
<feature type="compositionally biased region" description="Polar residues" evidence="1">
    <location>
        <begin position="238"/>
        <end position="249"/>
    </location>
</feature>
<dbReference type="KEGG" id="psh:Psest_3056"/>
<feature type="region of interest" description="Disordered" evidence="1">
    <location>
        <begin position="202"/>
        <end position="259"/>
    </location>
</feature>
<reference evidence="4 5" key="1">
    <citation type="submission" date="2011-10" db="EMBL/GenBank/DDBJ databases">
        <title>Complete sequence of chromosome of Pseudomonas stutzeri RCH2.</title>
        <authorList>
            <consortium name="US DOE Joint Genome Institute"/>
            <person name="Lucas S."/>
            <person name="Han J."/>
            <person name="Lapidus A."/>
            <person name="Cheng J.-F."/>
            <person name="Goodwin L."/>
            <person name="Pitluck S."/>
            <person name="Peters L."/>
            <person name="Ovchinnikova G."/>
            <person name="Zeytun A."/>
            <person name="Lu M."/>
            <person name="Detter J.C."/>
            <person name="Han C."/>
            <person name="Tapia R."/>
            <person name="Land M."/>
            <person name="Hauser L."/>
            <person name="Kyrpides N."/>
            <person name="Ivanova N."/>
            <person name="Pagani I."/>
            <person name="Chakraborty R."/>
            <person name="Arkin A."/>
            <person name="Dehal P."/>
            <person name="Wall J."/>
            <person name="Hazen T."/>
            <person name="Woyke T."/>
        </authorList>
    </citation>
    <scope>NUCLEOTIDE SEQUENCE [LARGE SCALE GENOMIC DNA]</scope>
    <source>
        <strain evidence="4 5">RCH2</strain>
    </source>
</reference>
<dbReference type="HOGENOM" id="CLU_548431_0_0_6"/>
<evidence type="ECO:0000256" key="1">
    <source>
        <dbReference type="SAM" id="MobiDB-lite"/>
    </source>
</evidence>
<dbReference type="RefSeq" id="WP_015277795.1">
    <property type="nucleotide sequence ID" value="NC_019936.1"/>
</dbReference>
<keyword evidence="2" id="KW-0472">Membrane</keyword>
<dbReference type="EMBL" id="CP003071">
    <property type="protein sequence ID" value="AGA87553.1"/>
    <property type="molecule type" value="Genomic_DNA"/>
</dbReference>
<feature type="region of interest" description="Disordered" evidence="1">
    <location>
        <begin position="271"/>
        <end position="303"/>
    </location>
</feature>
<sequence length="497" mass="52954">MKRIFGAFLALLLWHLPASAEDYYWTIQFPDPLIRYSSGVAACNANHAYYKQLNSGQYVSFEQEIEKGTASFTCRTYGLNINPYSGKLERYGSWYNAAARRGDSCAPDSTYDPSTGECVAPEPDQCATATGEFVHEYNAGSLDPSVPPSLPPSSICESGCLYSRTATVKGCNRFLEDTTGKDLNSVYCKVFYQGAGSQCTSNNPPPGSVFDQPPSKPPADSTPQFTSESQCGDWVTNPDGSQSRNCTSSEKLKEPGQLNCDNAGDYLHCTTGKPAPRLEDTTKTEETTKTTNPDGSTKTETNTTTDKTVCVGTKPCTSTTAEEKATSGTNPDGTPGDESKECKGSGCKESQEGEGEGEEGPERLASAGSCDAAFSCSGDPIDCEVLRQQKEQLCLAEEMADFPKQQSAIEAAVTGDRFQLDEGNGVIDVPSFINQGTRFLPSACPAAESFSLTTAGGRTFQLSYEPLCRAASDLSGLFVAVATVLAALYVGRAVGGQ</sequence>